<accession>L8EC77</accession>
<sequence>MQSLMPASCWGSGLEGDPNRDFWSRQSLPVPVESASRGSASSAAPGGPPS</sequence>
<evidence type="ECO:0000256" key="1">
    <source>
        <dbReference type="SAM" id="MobiDB-lite"/>
    </source>
</evidence>
<dbReference type="EMBL" id="HF583590">
    <property type="protein sequence ID" value="CCQ43087.1"/>
    <property type="molecule type" value="Genomic_DNA"/>
</dbReference>
<name>L8EC77_HUMAN</name>
<evidence type="ECO:0000313" key="2">
    <source>
        <dbReference type="EMBL" id="CCQ43087.1"/>
    </source>
</evidence>
<dbReference type="OrthoDB" id="8943025at2759"/>
<dbReference type="ChiTaRS" id="SYNPO">
    <property type="organism name" value="human"/>
</dbReference>
<gene>
    <name evidence="2" type="primary">SYNPO</name>
</gene>
<protein>
    <submittedName>
        <fullName evidence="2">Alternative protein SYNPO</fullName>
    </submittedName>
</protein>
<feature type="compositionally biased region" description="Low complexity" evidence="1">
    <location>
        <begin position="34"/>
        <end position="50"/>
    </location>
</feature>
<reference evidence="2" key="1">
    <citation type="journal article" date="2013" name="PLoS ONE">
        <title>Direct detection of alternative open reading frames translation products in human significantly expands the proteome.</title>
        <authorList>
            <person name="Vanderperre B."/>
            <person name="Lucier J.-F."/>
            <person name="Motard J."/>
            <person name="Tremblay G."/>
            <person name="Vanderperre S."/>
            <person name="Wisztorski M."/>
            <person name="Salzet M."/>
            <person name="Boisvert F.-M."/>
            <person name="Roucou X."/>
        </authorList>
    </citation>
    <scope>NUCLEOTIDE SEQUENCE</scope>
</reference>
<proteinExistence type="predicted"/>
<dbReference type="AlphaFoldDB" id="L8EC77"/>
<feature type="region of interest" description="Disordered" evidence="1">
    <location>
        <begin position="1"/>
        <end position="50"/>
    </location>
</feature>
<organism evidence="2">
    <name type="scientific">Homo sapiens</name>
    <name type="common">Human</name>
    <dbReference type="NCBI Taxonomy" id="9606"/>
    <lineage>
        <taxon>Eukaryota</taxon>
        <taxon>Metazoa</taxon>
        <taxon>Chordata</taxon>
        <taxon>Craniata</taxon>
        <taxon>Vertebrata</taxon>
        <taxon>Euteleostomi</taxon>
        <taxon>Mammalia</taxon>
        <taxon>Eutheria</taxon>
        <taxon>Euarchontoglires</taxon>
        <taxon>Primates</taxon>
        <taxon>Haplorrhini</taxon>
        <taxon>Catarrhini</taxon>
        <taxon>Hominidae</taxon>
        <taxon>Homo</taxon>
    </lineage>
</organism>